<comment type="pathway">
    <text evidence="2">Amino-acid biosynthesis; L-threonine biosynthesis; L-threonine from L-aspartate: step 1/5.</text>
</comment>
<dbReference type="InterPro" id="IPR045865">
    <property type="entry name" value="ACT-like_dom_sf"/>
</dbReference>
<dbReference type="Gene3D" id="3.30.2130.10">
    <property type="entry name" value="VC0802-like"/>
    <property type="match status" value="1"/>
</dbReference>
<dbReference type="GO" id="GO:0009089">
    <property type="term" value="P:lysine biosynthetic process via diaminopimelate"/>
    <property type="evidence" value="ECO:0007669"/>
    <property type="project" value="TreeGrafter"/>
</dbReference>
<dbReference type="InterPro" id="IPR054352">
    <property type="entry name" value="ACT_Aspartokinase"/>
</dbReference>
<evidence type="ECO:0000313" key="12">
    <source>
        <dbReference type="EMBL" id="KFI47399.1"/>
    </source>
</evidence>
<dbReference type="UniPathway" id="UPA00050">
    <property type="reaction ID" value="UER00461"/>
</dbReference>
<dbReference type="PANTHER" id="PTHR21499:SF3">
    <property type="entry name" value="ASPARTOKINASE"/>
    <property type="match status" value="1"/>
</dbReference>
<keyword evidence="8" id="KW-0067">ATP-binding</keyword>
<dbReference type="Proteomes" id="UP000583419">
    <property type="component" value="Unassembled WGS sequence"/>
</dbReference>
<evidence type="ECO:0000256" key="7">
    <source>
        <dbReference type="ARBA" id="ARBA00022777"/>
    </source>
</evidence>
<evidence type="ECO:0000256" key="4">
    <source>
        <dbReference type="ARBA" id="ARBA00013059"/>
    </source>
</evidence>
<keyword evidence="14" id="KW-1185">Reference proteome</keyword>
<dbReference type="EMBL" id="JGYQ01000013">
    <property type="protein sequence ID" value="KFI47399.1"/>
    <property type="molecule type" value="Genomic_DNA"/>
</dbReference>
<evidence type="ECO:0000256" key="9">
    <source>
        <dbReference type="ARBA" id="ARBA00023154"/>
    </source>
</evidence>
<dbReference type="CDD" id="cd04936">
    <property type="entry name" value="ACT_AKii-LysC-BS-like_2"/>
    <property type="match status" value="1"/>
</dbReference>
<dbReference type="Proteomes" id="UP000029093">
    <property type="component" value="Unassembled WGS sequence"/>
</dbReference>
<evidence type="ECO:0000256" key="10">
    <source>
        <dbReference type="ARBA" id="ARBA00047872"/>
    </source>
</evidence>
<dbReference type="RefSeq" id="WP_026503490.1">
    <property type="nucleotide sequence ID" value="NZ_JABAGJ010000001.1"/>
</dbReference>
<dbReference type="GO" id="GO:0004072">
    <property type="term" value="F:aspartate kinase activity"/>
    <property type="evidence" value="ECO:0007669"/>
    <property type="project" value="UniProtKB-EC"/>
</dbReference>
<dbReference type="FunFam" id="3.30.2130.10:FF:000002">
    <property type="entry name" value="Aspartokinase"/>
    <property type="match status" value="1"/>
</dbReference>
<dbReference type="UniPathway" id="UPA00051">
    <property type="reaction ID" value="UER00462"/>
</dbReference>
<evidence type="ECO:0000256" key="6">
    <source>
        <dbReference type="ARBA" id="ARBA00022741"/>
    </source>
</evidence>
<evidence type="ECO:0000256" key="3">
    <source>
        <dbReference type="ARBA" id="ARBA00010122"/>
    </source>
</evidence>
<dbReference type="EMBL" id="JABAGJ010000001">
    <property type="protein sequence ID" value="NMF01713.1"/>
    <property type="molecule type" value="Genomic_DNA"/>
</dbReference>
<dbReference type="EC" id="2.7.2.4" evidence="4"/>
<dbReference type="GeneID" id="303204076"/>
<dbReference type="GO" id="GO:0005829">
    <property type="term" value="C:cytosol"/>
    <property type="evidence" value="ECO:0007669"/>
    <property type="project" value="TreeGrafter"/>
</dbReference>
<dbReference type="OrthoDB" id="9799110at2"/>
<dbReference type="PROSITE" id="PS51671">
    <property type="entry name" value="ACT"/>
    <property type="match status" value="1"/>
</dbReference>
<evidence type="ECO:0000256" key="8">
    <source>
        <dbReference type="ARBA" id="ARBA00022840"/>
    </source>
</evidence>
<comment type="similarity">
    <text evidence="3">Belongs to the aspartokinase family.</text>
</comment>
<dbReference type="Pfam" id="PF22468">
    <property type="entry name" value="ACT_9"/>
    <property type="match status" value="1"/>
</dbReference>
<dbReference type="AlphaFoldDB" id="A0A086ZLJ9"/>
<evidence type="ECO:0000259" key="11">
    <source>
        <dbReference type="PROSITE" id="PS51671"/>
    </source>
</evidence>
<comment type="caution">
    <text evidence="12">The sequence shown here is derived from an EMBL/GenBank/DDBJ whole genome shotgun (WGS) entry which is preliminary data.</text>
</comment>
<reference evidence="12 14" key="1">
    <citation type="submission" date="2014-03" db="EMBL/GenBank/DDBJ databases">
        <title>Genomics of Bifidobacteria.</title>
        <authorList>
            <person name="Ventura M."/>
            <person name="Milani C."/>
            <person name="Lugli G.A."/>
        </authorList>
    </citation>
    <scope>NUCLEOTIDE SEQUENCE [LARGE SCALE GENOMIC DNA]</scope>
    <source>
        <strain evidence="12 14">LMG 10736</strain>
    </source>
</reference>
<comment type="catalytic activity">
    <reaction evidence="10">
        <text>L-aspartate + ATP = 4-phospho-L-aspartate + ADP</text>
        <dbReference type="Rhea" id="RHEA:23776"/>
        <dbReference type="ChEBI" id="CHEBI:29991"/>
        <dbReference type="ChEBI" id="CHEBI:30616"/>
        <dbReference type="ChEBI" id="CHEBI:57535"/>
        <dbReference type="ChEBI" id="CHEBI:456216"/>
        <dbReference type="EC" id="2.7.2.4"/>
    </reaction>
</comment>
<dbReference type="CDD" id="cd04913">
    <property type="entry name" value="ACT_AKii-LysC-BS-like_1"/>
    <property type="match status" value="1"/>
</dbReference>
<sequence length="188" mass="19805">MNENDNKSMGDLFPDLGPETPVISGVAHDRSEALVTVRRVPNEPGMAAKVFTKLAEVGVNVDMIVQASASTGTADISFTVPETAVKHVQDLLQNKHDELGYQSFDVNTSVGKVAVVGVGMKTHAGLAAKFFNALSDAGINVLMISTSEIRIAALVPLDQLDDAVRALHTAYGLDADQVEAVVYGGTGR</sequence>
<evidence type="ECO:0000313" key="15">
    <source>
        <dbReference type="Proteomes" id="UP000583419"/>
    </source>
</evidence>
<keyword evidence="5 12" id="KW-0808">Transferase</keyword>
<name>A0A086ZLJ9_9BIFI</name>
<proteinExistence type="inferred from homology"/>
<keyword evidence="7 12" id="KW-0418">Kinase</keyword>
<evidence type="ECO:0000256" key="5">
    <source>
        <dbReference type="ARBA" id="ARBA00022679"/>
    </source>
</evidence>
<keyword evidence="9" id="KW-0457">Lysine biosynthesis</keyword>
<accession>A0A086ZLJ9</accession>
<protein>
    <recommendedName>
        <fullName evidence="4">aspartate kinase</fullName>
        <ecNumber evidence="4">2.7.2.4</ecNumber>
    </recommendedName>
</protein>
<keyword evidence="9" id="KW-0028">Amino-acid biosynthesis</keyword>
<dbReference type="GO" id="GO:0009088">
    <property type="term" value="P:threonine biosynthetic process"/>
    <property type="evidence" value="ECO:0007669"/>
    <property type="project" value="UniProtKB-UniPathway"/>
</dbReference>
<dbReference type="Pfam" id="PF01842">
    <property type="entry name" value="ACT"/>
    <property type="match status" value="1"/>
</dbReference>
<dbReference type="GO" id="GO:0009090">
    <property type="term" value="P:homoserine biosynthetic process"/>
    <property type="evidence" value="ECO:0007669"/>
    <property type="project" value="TreeGrafter"/>
</dbReference>
<dbReference type="InterPro" id="IPR002912">
    <property type="entry name" value="ACT_dom"/>
</dbReference>
<evidence type="ECO:0000256" key="2">
    <source>
        <dbReference type="ARBA" id="ARBA00005139"/>
    </source>
</evidence>
<evidence type="ECO:0000313" key="13">
    <source>
        <dbReference type="EMBL" id="NMF01713.1"/>
    </source>
</evidence>
<dbReference type="PANTHER" id="PTHR21499">
    <property type="entry name" value="ASPARTATE KINASE"/>
    <property type="match status" value="1"/>
</dbReference>
<evidence type="ECO:0000256" key="1">
    <source>
        <dbReference type="ARBA" id="ARBA00004986"/>
    </source>
</evidence>
<dbReference type="SUPFAM" id="SSF55021">
    <property type="entry name" value="ACT-like"/>
    <property type="match status" value="2"/>
</dbReference>
<dbReference type="GO" id="GO:0005524">
    <property type="term" value="F:ATP binding"/>
    <property type="evidence" value="ECO:0007669"/>
    <property type="project" value="UniProtKB-KW"/>
</dbReference>
<organism evidence="12 14">
    <name type="scientific">Bifidobacterium boum</name>
    <dbReference type="NCBI Taxonomy" id="78343"/>
    <lineage>
        <taxon>Bacteria</taxon>
        <taxon>Bacillati</taxon>
        <taxon>Actinomycetota</taxon>
        <taxon>Actinomycetes</taxon>
        <taxon>Bifidobacteriales</taxon>
        <taxon>Bifidobacteriaceae</taxon>
        <taxon>Bifidobacterium</taxon>
    </lineage>
</organism>
<keyword evidence="6" id="KW-0547">Nucleotide-binding</keyword>
<reference evidence="13 15" key="2">
    <citation type="submission" date="2020-04" db="EMBL/GenBank/DDBJ databases">
        <authorList>
            <person name="Hitch T.C.A."/>
            <person name="Wylensek D."/>
            <person name="Clavel T."/>
        </authorList>
    </citation>
    <scope>NUCLEOTIDE SEQUENCE [LARGE SCALE GENOMIC DNA]</scope>
    <source>
        <strain evidence="13 15">WCA-130-P53-4B</strain>
    </source>
</reference>
<feature type="domain" description="ACT" evidence="11">
    <location>
        <begin position="35"/>
        <end position="118"/>
    </location>
</feature>
<gene>
    <name evidence="12" type="ORF">BBOU_0947</name>
    <name evidence="13" type="ORF">HF843_00610</name>
</gene>
<comment type="pathway">
    <text evidence="1">Amino-acid biosynthesis; L-methionine biosynthesis via de novo pathway; L-homoserine from L-aspartate: step 1/3.</text>
</comment>
<evidence type="ECO:0000313" key="14">
    <source>
        <dbReference type="Proteomes" id="UP000029093"/>
    </source>
</evidence>